<dbReference type="PROSITE" id="PS50937">
    <property type="entry name" value="HTH_MERR_2"/>
    <property type="match status" value="1"/>
</dbReference>
<evidence type="ECO:0000256" key="1">
    <source>
        <dbReference type="ARBA" id="ARBA00023125"/>
    </source>
</evidence>
<dbReference type="GO" id="GO:0003677">
    <property type="term" value="F:DNA binding"/>
    <property type="evidence" value="ECO:0007669"/>
    <property type="project" value="UniProtKB-KW"/>
</dbReference>
<name>A0A3L7A2N3_9MICO</name>
<dbReference type="PANTHER" id="PTHR30204">
    <property type="entry name" value="REDOX-CYCLING DRUG-SENSING TRANSCRIPTIONAL ACTIVATOR SOXR"/>
    <property type="match status" value="1"/>
</dbReference>
<comment type="caution">
    <text evidence="3">The sequence shown here is derived from an EMBL/GenBank/DDBJ whole genome shotgun (WGS) entry which is preliminary data.</text>
</comment>
<evidence type="ECO:0000259" key="2">
    <source>
        <dbReference type="PROSITE" id="PS50937"/>
    </source>
</evidence>
<keyword evidence="4" id="KW-1185">Reference proteome</keyword>
<dbReference type="InterPro" id="IPR047057">
    <property type="entry name" value="MerR_fam"/>
</dbReference>
<evidence type="ECO:0000313" key="4">
    <source>
        <dbReference type="Proteomes" id="UP000272503"/>
    </source>
</evidence>
<dbReference type="SMART" id="SM00422">
    <property type="entry name" value="HTH_MERR"/>
    <property type="match status" value="1"/>
</dbReference>
<sequence length="134" mass="14768">MYIGELATRTDTSPRLLRYYEEQGLLCAERDSNGYRTYAPSAVDRVETVRCLLGAGVPTRLIPLLLPNYAPGQSVFDTPIDPAIRAELEGHRQRLYERQVRVSASLTAIDNYLARTCTDTACTDAVSATPAETA</sequence>
<dbReference type="Proteomes" id="UP000272503">
    <property type="component" value="Unassembled WGS sequence"/>
</dbReference>
<organism evidence="3 4">
    <name type="scientific">Mycetocola tolaasinivorans</name>
    <dbReference type="NCBI Taxonomy" id="76635"/>
    <lineage>
        <taxon>Bacteria</taxon>
        <taxon>Bacillati</taxon>
        <taxon>Actinomycetota</taxon>
        <taxon>Actinomycetes</taxon>
        <taxon>Micrococcales</taxon>
        <taxon>Microbacteriaceae</taxon>
        <taxon>Mycetocola</taxon>
    </lineage>
</organism>
<dbReference type="EMBL" id="RCUX01000010">
    <property type="protein sequence ID" value="RLP74499.1"/>
    <property type="molecule type" value="Genomic_DNA"/>
</dbReference>
<dbReference type="PRINTS" id="PR00040">
    <property type="entry name" value="HTHMERR"/>
</dbReference>
<keyword evidence="1" id="KW-0238">DNA-binding</keyword>
<dbReference type="PANTHER" id="PTHR30204:SF97">
    <property type="entry name" value="MERR FAMILY REGULATORY PROTEIN"/>
    <property type="match status" value="1"/>
</dbReference>
<feature type="domain" description="HTH merR-type" evidence="2">
    <location>
        <begin position="1"/>
        <end position="68"/>
    </location>
</feature>
<gene>
    <name evidence="3" type="ORF">D9V32_12470</name>
</gene>
<dbReference type="RefSeq" id="WP_121649248.1">
    <property type="nucleotide sequence ID" value="NZ_RCUX01000010.1"/>
</dbReference>
<dbReference type="Pfam" id="PF13411">
    <property type="entry name" value="MerR_1"/>
    <property type="match status" value="1"/>
</dbReference>
<accession>A0A3L7A2N3</accession>
<dbReference type="InterPro" id="IPR000551">
    <property type="entry name" value="MerR-type_HTH_dom"/>
</dbReference>
<reference evidence="3 4" key="1">
    <citation type="submission" date="2018-10" db="EMBL/GenBank/DDBJ databases">
        <authorList>
            <person name="Li J."/>
        </authorList>
    </citation>
    <scope>NUCLEOTIDE SEQUENCE [LARGE SCALE GENOMIC DNA]</scope>
    <source>
        <strain evidence="3 4">IF 016277</strain>
    </source>
</reference>
<protein>
    <submittedName>
        <fullName evidence="3">MerR family transcriptional regulator</fullName>
    </submittedName>
</protein>
<dbReference type="OrthoDB" id="9802039at2"/>
<dbReference type="InterPro" id="IPR009061">
    <property type="entry name" value="DNA-bd_dom_put_sf"/>
</dbReference>
<dbReference type="AlphaFoldDB" id="A0A3L7A2N3"/>
<proteinExistence type="predicted"/>
<dbReference type="SUPFAM" id="SSF46955">
    <property type="entry name" value="Putative DNA-binding domain"/>
    <property type="match status" value="1"/>
</dbReference>
<evidence type="ECO:0000313" key="3">
    <source>
        <dbReference type="EMBL" id="RLP74499.1"/>
    </source>
</evidence>
<dbReference type="GO" id="GO:0003700">
    <property type="term" value="F:DNA-binding transcription factor activity"/>
    <property type="evidence" value="ECO:0007669"/>
    <property type="project" value="InterPro"/>
</dbReference>
<dbReference type="Gene3D" id="1.10.1660.10">
    <property type="match status" value="1"/>
</dbReference>